<dbReference type="Proteomes" id="UP000518887">
    <property type="component" value="Unassembled WGS sequence"/>
</dbReference>
<comment type="caution">
    <text evidence="2">The sequence shown here is derived from an EMBL/GenBank/DDBJ whole genome shotgun (WGS) entry which is preliminary data.</text>
</comment>
<dbReference type="Pfam" id="PF04127">
    <property type="entry name" value="DFP"/>
    <property type="match status" value="1"/>
</dbReference>
<dbReference type="AlphaFoldDB" id="A0A7W8GB72"/>
<accession>A0A7W8GB72</accession>
<reference evidence="2 3" key="1">
    <citation type="submission" date="2020-08" db="EMBL/GenBank/DDBJ databases">
        <title>Genomic Encyclopedia of Type Strains, Phase IV (KMG-IV): sequencing the most valuable type-strain genomes for metagenomic binning, comparative biology and taxonomic classification.</title>
        <authorList>
            <person name="Goeker M."/>
        </authorList>
    </citation>
    <scope>NUCLEOTIDE SEQUENCE [LARGE SCALE GENOMIC DNA]</scope>
    <source>
        <strain evidence="2 3">DSM 103462</strain>
    </source>
</reference>
<dbReference type="GO" id="GO:0003824">
    <property type="term" value="F:catalytic activity"/>
    <property type="evidence" value="ECO:0007669"/>
    <property type="project" value="UniProtKB-ARBA"/>
</dbReference>
<evidence type="ECO:0000313" key="3">
    <source>
        <dbReference type="Proteomes" id="UP000518887"/>
    </source>
</evidence>
<dbReference type="EMBL" id="JACHFQ010000009">
    <property type="protein sequence ID" value="MBB5227233.1"/>
    <property type="molecule type" value="Genomic_DNA"/>
</dbReference>
<organism evidence="2 3">
    <name type="scientific">Treponema ruminis</name>
    <dbReference type="NCBI Taxonomy" id="744515"/>
    <lineage>
        <taxon>Bacteria</taxon>
        <taxon>Pseudomonadati</taxon>
        <taxon>Spirochaetota</taxon>
        <taxon>Spirochaetia</taxon>
        <taxon>Spirochaetales</taxon>
        <taxon>Treponemataceae</taxon>
        <taxon>Treponema</taxon>
    </lineage>
</organism>
<dbReference type="SUPFAM" id="SSF102645">
    <property type="entry name" value="CoaB-like"/>
    <property type="match status" value="1"/>
</dbReference>
<name>A0A7W8GB72_9SPIR</name>
<gene>
    <name evidence="2" type="ORF">HNP76_002631</name>
</gene>
<evidence type="ECO:0000313" key="2">
    <source>
        <dbReference type="EMBL" id="MBB5227233.1"/>
    </source>
</evidence>
<sequence length="239" mass="25111">MKILITGGGCKEYIDSVRVVTNSSTGRTSAVLADELSAKGFEVTLITAKIAIKPNSSSIKLRFFETGEELASAIKDELTSFKYDAVIHAAAVSDFVPENILIAGQTIKAGKNARKLPSGGEMTVTFKASPKIADSLHEWAALGGGEKAKVVCFKLLNNADEAAMGKAVTSLFGHSKADFVVYNDLSQITSDSHPFVILNAAGEVCGEGKTNEALAEKIEQALRAAFEPAEGVATNEVGA</sequence>
<feature type="domain" description="DNA/pantothenate metabolism flavoprotein C-terminal" evidence="1">
    <location>
        <begin position="2"/>
        <end position="220"/>
    </location>
</feature>
<dbReference type="GO" id="GO:0015937">
    <property type="term" value="P:coenzyme A biosynthetic process"/>
    <property type="evidence" value="ECO:0007669"/>
    <property type="project" value="UniProtKB-ARBA"/>
</dbReference>
<protein>
    <submittedName>
        <fullName evidence="2">Phosphopantothenoylcysteine synthetase/decarboxylase</fullName>
    </submittedName>
</protein>
<dbReference type="Gene3D" id="3.40.50.10300">
    <property type="entry name" value="CoaB-like"/>
    <property type="match status" value="1"/>
</dbReference>
<dbReference type="InterPro" id="IPR035929">
    <property type="entry name" value="CoaB-like_sf"/>
</dbReference>
<dbReference type="RefSeq" id="WP_184661269.1">
    <property type="nucleotide sequence ID" value="NZ_CP031518.1"/>
</dbReference>
<keyword evidence="3" id="KW-1185">Reference proteome</keyword>
<proteinExistence type="predicted"/>
<dbReference type="InterPro" id="IPR007085">
    <property type="entry name" value="DNA/pantothenate-metab_flavo_C"/>
</dbReference>
<evidence type="ECO:0000259" key="1">
    <source>
        <dbReference type="Pfam" id="PF04127"/>
    </source>
</evidence>